<dbReference type="CDD" id="cd00063">
    <property type="entry name" value="FN3"/>
    <property type="match status" value="1"/>
</dbReference>
<keyword evidence="2" id="KW-0472">Membrane</keyword>
<dbReference type="AlphaFoldDB" id="A0A9J6RBV8"/>
<keyword evidence="4" id="KW-1185">Reference proteome</keyword>
<dbReference type="SUPFAM" id="SSF49265">
    <property type="entry name" value="Fibronectin type III"/>
    <property type="match status" value="1"/>
</dbReference>
<dbReference type="Gene3D" id="2.60.40.10">
    <property type="entry name" value="Immunoglobulins"/>
    <property type="match status" value="1"/>
</dbReference>
<accession>A0A9J6RBV8</accession>
<feature type="transmembrane region" description="Helical" evidence="2">
    <location>
        <begin position="1184"/>
        <end position="1205"/>
    </location>
</feature>
<dbReference type="InterPro" id="IPR003961">
    <property type="entry name" value="FN3_dom"/>
</dbReference>
<comment type="caution">
    <text evidence="3">The sequence shown here is derived from an EMBL/GenBank/DDBJ whole genome shotgun (WGS) entry which is preliminary data.</text>
</comment>
<feature type="region of interest" description="Disordered" evidence="1">
    <location>
        <begin position="1126"/>
        <end position="1174"/>
    </location>
</feature>
<gene>
    <name evidence="3" type="ORF">OWO01_07335</name>
</gene>
<evidence type="ECO:0000313" key="3">
    <source>
        <dbReference type="EMBL" id="MCZ0703021.1"/>
    </source>
</evidence>
<keyword evidence="2" id="KW-0812">Transmembrane</keyword>
<protein>
    <submittedName>
        <fullName evidence="3">Ig-like domain repeat protein</fullName>
    </submittedName>
</protein>
<feature type="compositionally biased region" description="Basic and acidic residues" evidence="1">
    <location>
        <begin position="1129"/>
        <end position="1147"/>
    </location>
</feature>
<dbReference type="RefSeq" id="WP_268779791.1">
    <property type="nucleotide sequence ID" value="NZ_JAPRAT010000011.1"/>
</dbReference>
<dbReference type="EMBL" id="JAPRAT010000011">
    <property type="protein sequence ID" value="MCZ0703021.1"/>
    <property type="molecule type" value="Genomic_DNA"/>
</dbReference>
<dbReference type="Proteomes" id="UP001084197">
    <property type="component" value="Unassembled WGS sequence"/>
</dbReference>
<sequence length="1212" mass="135969">MIIKKKIKTLFSKSLTIGLILLLLCQLFLVPVTKASEVGDGTPPTVNDITVSKDQLTVGDQLEIEAKVEDDHSGVKEVTVFYDPPSKNRIVFIRLTYNNETDRWEGQHEVSEFDEAGTWTFRAIRVIDQAGNDIQYRPSDLNLAESLDFNVDNPDGDDTPPTVENIVVNKDQLTVGDQLEIEANVEDDHSGVKEVTVFYDPPSKNRIVSIRLTYNNETDRWKGQHEVSEFDEAGTWTFRAIRVIDHAGNDIQYRPSDLTLVENLDFNVDNPDGDGTPPTVENIVVNKDQLTVGDQLEIEAKVEDDHSGVKEVTVFYDPPSKNRIVLIRLTYNNETDRWEGDHRVSEFDEAGTWTFRAIRVIDHAGNDIQYRPSDLNLAESLDFTVIPPVDLGLDPLSQTYINTNQTWTEEMVEGDLYVGPNSTLTINGDVDIDGDVYVFGAIRNYGNLKINGTLYARRVNYGIGGTSNGTVLMLGGTNQIANIMVSNTPWEIPIEFYNDDFIVVENKLQVSGATLPFIDLYINGDKVSFGKDGTFKVELSDITDGVISYETKDIFGHKQSYDLEVDLYNGPEWENGQKLLADSVGEDYVDLAWQEADDAFGIEAYYLYQDDHLIYTGDENNFTYRVNDLTPATAYQFSLQAKSKKGHLSKPLKIDVITELTQEMIIAGLIKETEMLIEELPSEEVFGLMDEEQLEIARNKVDQLVEMGLEKGSITNLDKLEGLEARLIELKHLIEDAENNIGQLPSLDDLNLADEELVIKARKHVKTAQDLGALPSDIKNIGDLIALEVKIASLKEDKEMAEHSIEIAILAIKNLPSVEDINLDHRAYVEEARALVEVALSLNVAQEDITNLTDLEALESKLTELLLHQQLLEDTVDDVNCAIETLPPLEKIRPSDEDAFNKVMTKIEQAFELGITEEDIVQLNIIKAIEERLQVFKDISLTDSEQAIKLSPDVEGDTAYIDDIAFELLKTNQQFIIDLSDQQVTKVHLTSEQILMLIERRSNIQIENEAVTMYLPSGNLAGKEIVFELTETKTPIKADQALSSVYQFRIIEGDQLLSEFKEPVTLTFTVDSFNGSADGLNVYYYNEADNAWMQIGGHYTNGKVSASVDHFSIFAVFDDSVMAADPDPVEQKKDQNHVQEDTDRSDNSIEESESNDSPSYSELEEQTSIAETNKDHELPVTASFLFNWIFSGALLTVFGILHLVIKKKSTTI</sequence>
<reference evidence="3" key="1">
    <citation type="submission" date="2022-11" db="EMBL/GenBank/DDBJ databases">
        <title>WGS of Natronobacillus azotifigens 24KS-1, an anaerobic diazotrophic haloalkaliphile from soda-rich habitats.</title>
        <authorList>
            <person name="Sorokin D.Y."/>
            <person name="Merkel A.Y."/>
        </authorList>
    </citation>
    <scope>NUCLEOTIDE SEQUENCE</scope>
    <source>
        <strain evidence="3">24KS-1</strain>
    </source>
</reference>
<evidence type="ECO:0000313" key="4">
    <source>
        <dbReference type="Proteomes" id="UP001084197"/>
    </source>
</evidence>
<evidence type="ECO:0000256" key="2">
    <source>
        <dbReference type="SAM" id="Phobius"/>
    </source>
</evidence>
<dbReference type="InterPro" id="IPR036116">
    <property type="entry name" value="FN3_sf"/>
</dbReference>
<proteinExistence type="predicted"/>
<organism evidence="3 4">
    <name type="scientific">Natronobacillus azotifigens</name>
    <dbReference type="NCBI Taxonomy" id="472978"/>
    <lineage>
        <taxon>Bacteria</taxon>
        <taxon>Bacillati</taxon>
        <taxon>Bacillota</taxon>
        <taxon>Bacilli</taxon>
        <taxon>Bacillales</taxon>
        <taxon>Bacillaceae</taxon>
        <taxon>Natronobacillus</taxon>
    </lineage>
</organism>
<dbReference type="InterPro" id="IPR013783">
    <property type="entry name" value="Ig-like_fold"/>
</dbReference>
<evidence type="ECO:0000256" key="1">
    <source>
        <dbReference type="SAM" id="MobiDB-lite"/>
    </source>
</evidence>
<keyword evidence="2" id="KW-1133">Transmembrane helix</keyword>
<name>A0A9J6RBV8_9BACI</name>